<feature type="region of interest" description="Disordered" evidence="5">
    <location>
        <begin position="1816"/>
        <end position="1839"/>
    </location>
</feature>
<dbReference type="InterPro" id="IPR036397">
    <property type="entry name" value="RNaseH_sf"/>
</dbReference>
<dbReference type="EMBL" id="CAXAMM010037335">
    <property type="protein sequence ID" value="CAK9076979.1"/>
    <property type="molecule type" value="Genomic_DNA"/>
</dbReference>
<protein>
    <submittedName>
        <fullName evidence="10">Retrovirus-related Pol polyprotein from transposon RE1 (Retro element 1) (AtRE1)</fullName>
    </submittedName>
</protein>
<feature type="compositionally biased region" description="Basic and acidic residues" evidence="5">
    <location>
        <begin position="1007"/>
        <end position="1020"/>
    </location>
</feature>
<comment type="caution">
    <text evidence="10">The sequence shown here is derived from an EMBL/GenBank/DDBJ whole genome shotgun (WGS) entry which is preliminary data.</text>
</comment>
<feature type="domain" description="CCHC-type" evidence="7">
    <location>
        <begin position="413"/>
        <end position="427"/>
    </location>
</feature>
<proteinExistence type="predicted"/>
<dbReference type="InterPro" id="IPR001584">
    <property type="entry name" value="Integrase_cat-core"/>
</dbReference>
<evidence type="ECO:0000256" key="2">
    <source>
        <dbReference type="ARBA" id="ARBA00022771"/>
    </source>
</evidence>
<organism evidence="10 11">
    <name type="scientific">Durusdinium trenchii</name>
    <dbReference type="NCBI Taxonomy" id="1381693"/>
    <lineage>
        <taxon>Eukaryota</taxon>
        <taxon>Sar</taxon>
        <taxon>Alveolata</taxon>
        <taxon>Dinophyceae</taxon>
        <taxon>Suessiales</taxon>
        <taxon>Symbiodiniaceae</taxon>
        <taxon>Durusdinium</taxon>
    </lineage>
</organism>
<feature type="region of interest" description="Disordered" evidence="5">
    <location>
        <begin position="961"/>
        <end position="1022"/>
    </location>
</feature>
<evidence type="ECO:0000259" key="7">
    <source>
        <dbReference type="PROSITE" id="PS50158"/>
    </source>
</evidence>
<dbReference type="PROSITE" id="PS50158">
    <property type="entry name" value="ZF_CCHC"/>
    <property type="match status" value="1"/>
</dbReference>
<feature type="compositionally biased region" description="Acidic residues" evidence="5">
    <location>
        <begin position="1767"/>
        <end position="1781"/>
    </location>
</feature>
<feature type="region of interest" description="Disordered" evidence="5">
    <location>
        <begin position="376"/>
        <end position="400"/>
    </location>
</feature>
<keyword evidence="11" id="KW-1185">Reference proteome</keyword>
<dbReference type="InterPro" id="IPR013103">
    <property type="entry name" value="RVT_2"/>
</dbReference>
<dbReference type="InterPro" id="IPR010666">
    <property type="entry name" value="Znf_GRF"/>
</dbReference>
<dbReference type="InterPro" id="IPR036875">
    <property type="entry name" value="Znf_CCHC_sf"/>
</dbReference>
<feature type="domain" description="Integrase catalytic" evidence="8">
    <location>
        <begin position="1441"/>
        <end position="1603"/>
    </location>
</feature>
<dbReference type="Proteomes" id="UP001642464">
    <property type="component" value="Unassembled WGS sequence"/>
</dbReference>
<feature type="domain" description="GRF-type" evidence="9">
    <location>
        <begin position="914"/>
        <end position="954"/>
    </location>
</feature>
<gene>
    <name evidence="10" type="ORF">SCF082_LOCUS37001</name>
</gene>
<feature type="compositionally biased region" description="Basic and acidic residues" evidence="5">
    <location>
        <begin position="1782"/>
        <end position="1791"/>
    </location>
</feature>
<evidence type="ECO:0000313" key="11">
    <source>
        <dbReference type="Proteomes" id="UP001642464"/>
    </source>
</evidence>
<evidence type="ECO:0000256" key="6">
    <source>
        <dbReference type="SAM" id="Phobius"/>
    </source>
</evidence>
<evidence type="ECO:0000256" key="4">
    <source>
        <dbReference type="PROSITE-ProRule" id="PRU00047"/>
    </source>
</evidence>
<reference evidence="10 11" key="1">
    <citation type="submission" date="2024-02" db="EMBL/GenBank/DDBJ databases">
        <authorList>
            <person name="Chen Y."/>
            <person name="Shah S."/>
            <person name="Dougan E. K."/>
            <person name="Thang M."/>
            <person name="Chan C."/>
        </authorList>
    </citation>
    <scope>NUCLEOTIDE SEQUENCE [LARGE SCALE GENOMIC DNA]</scope>
</reference>
<keyword evidence="6" id="KW-1133">Transmembrane helix</keyword>
<evidence type="ECO:0000256" key="1">
    <source>
        <dbReference type="ARBA" id="ARBA00022723"/>
    </source>
</evidence>
<dbReference type="PROSITE" id="PS50994">
    <property type="entry name" value="INTEGRASE"/>
    <property type="match status" value="1"/>
</dbReference>
<evidence type="ECO:0000256" key="3">
    <source>
        <dbReference type="ARBA" id="ARBA00022833"/>
    </source>
</evidence>
<feature type="region of interest" description="Disordered" evidence="5">
    <location>
        <begin position="1353"/>
        <end position="1375"/>
    </location>
</feature>
<dbReference type="PANTHER" id="PTHR37984:SF5">
    <property type="entry name" value="PROTEIN NYNRIN-LIKE"/>
    <property type="match status" value="1"/>
</dbReference>
<dbReference type="SUPFAM" id="SSF57756">
    <property type="entry name" value="Retrovirus zinc finger-like domains"/>
    <property type="match status" value="1"/>
</dbReference>
<feature type="compositionally biased region" description="Basic and acidic residues" evidence="5">
    <location>
        <begin position="1757"/>
        <end position="1766"/>
    </location>
</feature>
<feature type="transmembrane region" description="Helical" evidence="6">
    <location>
        <begin position="20"/>
        <end position="44"/>
    </location>
</feature>
<keyword evidence="1" id="KW-0479">Metal-binding</keyword>
<dbReference type="InterPro" id="IPR050951">
    <property type="entry name" value="Retrovirus_Pol_polyprotein"/>
</dbReference>
<dbReference type="PROSITE" id="PS51999">
    <property type="entry name" value="ZF_GRF"/>
    <property type="match status" value="1"/>
</dbReference>
<dbReference type="InterPro" id="IPR012337">
    <property type="entry name" value="RNaseH-like_sf"/>
</dbReference>
<accession>A0ABP0PM78</accession>
<feature type="region of interest" description="Disordered" evidence="5">
    <location>
        <begin position="1757"/>
        <end position="1792"/>
    </location>
</feature>
<dbReference type="InterPro" id="IPR001878">
    <property type="entry name" value="Znf_CCHC"/>
</dbReference>
<name>A0ABP0PM78_9DINO</name>
<dbReference type="SUPFAM" id="SSF53098">
    <property type="entry name" value="Ribonuclease H-like"/>
    <property type="match status" value="1"/>
</dbReference>
<keyword evidence="3" id="KW-0862">Zinc</keyword>
<evidence type="ECO:0000256" key="5">
    <source>
        <dbReference type="SAM" id="MobiDB-lite"/>
    </source>
</evidence>
<keyword evidence="6" id="KW-0812">Transmembrane</keyword>
<feature type="transmembrane region" description="Helical" evidence="6">
    <location>
        <begin position="51"/>
        <end position="70"/>
    </location>
</feature>
<dbReference type="Pfam" id="PF06839">
    <property type="entry name" value="Zn_ribbon_GRF"/>
    <property type="match status" value="1"/>
</dbReference>
<dbReference type="PANTHER" id="PTHR37984">
    <property type="entry name" value="PROTEIN CBG26694"/>
    <property type="match status" value="1"/>
</dbReference>
<dbReference type="Gene3D" id="3.30.420.10">
    <property type="entry name" value="Ribonuclease H-like superfamily/Ribonuclease H"/>
    <property type="match status" value="1"/>
</dbReference>
<evidence type="ECO:0000259" key="9">
    <source>
        <dbReference type="PROSITE" id="PS51999"/>
    </source>
</evidence>
<dbReference type="SMART" id="SM00343">
    <property type="entry name" value="ZnF_C2HC"/>
    <property type="match status" value="1"/>
</dbReference>
<evidence type="ECO:0000313" key="10">
    <source>
        <dbReference type="EMBL" id="CAK9076979.1"/>
    </source>
</evidence>
<keyword evidence="2 4" id="KW-0863">Zinc-finger</keyword>
<keyword evidence="6" id="KW-0472">Membrane</keyword>
<dbReference type="Pfam" id="PF07727">
    <property type="entry name" value="RVT_2"/>
    <property type="match status" value="1"/>
</dbReference>
<sequence length="2635" mass="297658">MMYGALMSSLESLRQSIRDVFPAVVSARLVAVVLLLPVLFLIFPVVVVERFLEITGVLFVLAEASFLVWLHSLRSRLNVVKPIAQRLQPGKAEAMSGDEGGRQGERRFAAASTAAARADYIPRDRDPPPTYDGENPETTFRQFEKQVQLWLFETEVPETKRGVKLLRQLTGVAATAVDDMEVSEIVQEQGVKNIMQKLREYFTPHLEVSLPRAFETAVYGTPKQSKETFAEYAKRMERAFTNLAKEGVDLPADARGYILYRQASLTEAQDQKLLTWTQGKYSRAEVTSALRRLDKVVRDKAKSSFQVEGTYLTEDAMGDHYNGEEIYYTIPDEDDENFVYIAEGDLDHVLEESEVMEALASYQEVRQQLKDQRLNRGYFPGKGKGKPNYPAKGKDKGGGKRKIHIEQLKLRTRCRRCGQVGHWEKECQTKPKDDNRAFFVRIDEENTAAAESGTHFWFQQEASERQAECGTDGVFDDAERSDVGAYMERQPGAITFCGISTQPHHGVVDTAAEGGLVGTGPLKNIEVELARHALKVRWIPKKSQAKGVGGAATVEGTVLIPIGIAGVNGILECTVVQGDALESLIDLKRGTMTLQSHGRIVDLHQLPSGHVTIDVFQFASGKFVVPDDAGATRNSTQRPTSSHQLPMSALLAKAKQLVGVQPTQDAVPMEVHPKVYNSKVPIRNWRVVMDKIAVILILAAMQDATEAWCLELGSQRLGPSSADSLEDYYSEVIRTAKPLVGPQPKGGRCPQAAEARPLEHHPGNYYSDYSIGAVDSSEGNHAYMPASPPMRTGAMEAHGIYQQLIPYSPGSPSQEQINQLQESLKSQMEGQAAFLMHQMRNEQAASVIKMSEMNMTQMHQFSEEMKKAAQASREQELRQEKLMQMLVQMKEEQAKADPAASSRAMPPPAAIPTCKCGKPAERLQVKKEESPRKGRWFWKCMQRKCDYFEWEMEEVDLLSETTKTAGSKNPRIQEPSEVQEPTEGSDVQRASSTNAGNPGAHYGSMRQLDEGHGQRLRDQCRPGGGTMSWTTCSTPKGIRWARKAQKGQHHFLTADEEYMIRDPKTGNWAKKKGVIPKDAAEVQVRLSLTRRGHHEDLWDEFKTAGYSRKDRQRLQRAMKELDIHFGKISELYSPPRISPEAAKRGMEAGTCFDLQTGWDLSREEDRRQMWKILREEKPDVIIVCPPCTAFSRMQALNRGRRDEKKALQVLHTGREHLRLAVAVIRWQLKQGRSIVFEHPSTATSWGEAELQELLIRQDLHQIDSHMCAFGVNVTGNGLNLKPTRWLTDMEEVAQRLNRRCDGTHRHEALEGGNKTRLAQVYPPELCRQLAKGIKEHLKKKLPQTHYILEALAEEESEAEEIEDEDNSGEAEEEYQVSEEEKKMILKVHRAVGHPQRPEFIRFLRAARVKGEIIRWAAKEFKCDVCEAKAHPKAARPTTLPRSFQPGRVLGLDLFYIAAPGGGRLTTPVLNMVDWGTNYQMCELLSSKGPEEIWDTFMSTWARTFGQPEVIVCDAGREFMGHFIQRATAEGIVVHQIAAKAPWQAGKTERHGGHFKELLDKARSETVVQDERDLRRLIMEVEQAKNRYSNRSGFAPIQRQIGQWPRIPTAILSDEGVDPMLINGMMVDDIEKLHEMRRVAHKAFCEYNARQSWKKALRARPRIWTDYKPGEYVFVYRVPRPRKRKHSAPIEEHSNKATWVGPGVVIMPDGANLWISMLGEVWKVAREQCRPATDDEKTGIEAVMSECQELIEEFKRAPHRSGYKDYTDDPWPDDEEGQGPDEEPGRRVRMQPDPEELSYVPSMADEELEPLPEAQVRRRSIAEPEQEEAPATPIWNPYPEGVPETPPLPDRAGITASAGPEDANNSRETLDRSISQAWRLDGHPDQSSGPILRLRQRYQAAAPYLTEKEWCFIDDEEATDVEEEQRQVENERKERARTLDRRHHHKDYWEVDLKEGTLTRHHLRRRKAPFDPRVSGDAPIPTERLEPVRKTILCQKKIFVTQEDDWTKKELSPTEYWWTGSTTFTVKNPKELEVWAAERKGQDDVDLAQEDEQGREEWAQADLSEWTKEGKEDRILPTKIARRYKPAEQPGEPPIKKSRLCIRGDKDPDALELERFAPTLNTVNFNILLQIAANQNMRATVGDLKNAFCQSRPLLRPNGALYFQQPKEGVIGLHRDQIVRIINGCYGLVDAPLHWRKSLTEDLKALGYESSALDPCIFKLYDPKHRTLQGAIAVEVDDLFTVGHERHHQMMKELQRKYTFGKYVVLQDEPDGAAFNGRRIQQTKDGGFLIDMCKFVEERLQPVTLEKGRSSLKKEPATEREKSEARATCGALNWLSKEGRPDAAGPSSLMASKLSRLTVEDIKQLNSVVKDLKEHSKLSLMIQPLRKMKLSVVTDASYANNGFHSQGGHLVIAHESCLRDGVAAPTNILSWRSAKLQRVVNSTMAAETQSLSRGLAELTWTMLLMKELQDGRLNIRDWRQQLKTEELMVISSEATEEYLKESLAVVDAKSLYDHLSRETIGGSDKRTAIEIQIVRDDLRNLQGQVKWVEHMAMIADGLTKVGGSNVALRKVVMSGMFSIKPTDDAMQLRESAKKAGHSTAEIRRFGTHHILGGCETCDIGRSMLSPETSIAVPAQS</sequence>
<evidence type="ECO:0000259" key="8">
    <source>
        <dbReference type="PROSITE" id="PS50994"/>
    </source>
</evidence>